<evidence type="ECO:0000256" key="1">
    <source>
        <dbReference type="PIRSR" id="PIRSR005962-1"/>
    </source>
</evidence>
<evidence type="ECO:0000313" key="4">
    <source>
        <dbReference type="Proteomes" id="UP000886800"/>
    </source>
</evidence>
<feature type="binding site" evidence="1">
    <location>
        <position position="397"/>
    </location>
    <ligand>
        <name>Mn(2+)</name>
        <dbReference type="ChEBI" id="CHEBI:29035"/>
        <label>1</label>
    </ligand>
</feature>
<comment type="cofactor">
    <cofactor evidence="1">
        <name>Mn(2+)</name>
        <dbReference type="ChEBI" id="CHEBI:29035"/>
    </cofactor>
    <text evidence="1">The Mn(2+) ion enhances activity.</text>
</comment>
<dbReference type="PANTHER" id="PTHR30575">
    <property type="entry name" value="PEPTIDASE M20"/>
    <property type="match status" value="1"/>
</dbReference>
<feature type="binding site" evidence="1">
    <location>
        <position position="201"/>
    </location>
    <ligand>
        <name>Mn(2+)</name>
        <dbReference type="ChEBI" id="CHEBI:29035"/>
        <label>2</label>
    </ligand>
</feature>
<keyword evidence="1" id="KW-0464">Manganese</keyword>
<dbReference type="InterPro" id="IPR052030">
    <property type="entry name" value="Peptidase_M20/M20A_hydrolases"/>
</dbReference>
<dbReference type="GO" id="GO:0005737">
    <property type="term" value="C:cytoplasm"/>
    <property type="evidence" value="ECO:0007669"/>
    <property type="project" value="TreeGrafter"/>
</dbReference>
<organism evidence="3 4">
    <name type="scientific">Candidatus Anaerotruncus excrementipullorum</name>
    <dbReference type="NCBI Taxonomy" id="2838465"/>
    <lineage>
        <taxon>Bacteria</taxon>
        <taxon>Bacillati</taxon>
        <taxon>Bacillota</taxon>
        <taxon>Clostridia</taxon>
        <taxon>Eubacteriales</taxon>
        <taxon>Oscillospiraceae</taxon>
        <taxon>Anaerotruncus</taxon>
    </lineage>
</organism>
<feature type="binding site" evidence="1">
    <location>
        <position position="143"/>
    </location>
    <ligand>
        <name>Mn(2+)</name>
        <dbReference type="ChEBI" id="CHEBI:29035"/>
        <label>2</label>
    </ligand>
</feature>
<dbReference type="Gene3D" id="3.40.630.10">
    <property type="entry name" value="Zn peptidases"/>
    <property type="match status" value="2"/>
</dbReference>
<dbReference type="InterPro" id="IPR036264">
    <property type="entry name" value="Bact_exopeptidase_dim_dom"/>
</dbReference>
<accession>A0A9D1WSA6</accession>
<dbReference type="PANTHER" id="PTHR30575:SF3">
    <property type="entry name" value="PEPTIDASE M20 DIMERISATION DOMAIN-CONTAINING PROTEIN"/>
    <property type="match status" value="1"/>
</dbReference>
<dbReference type="NCBIfam" id="TIGR01891">
    <property type="entry name" value="amidohydrolases"/>
    <property type="match status" value="1"/>
</dbReference>
<feature type="binding site" evidence="1">
    <location>
        <position position="141"/>
    </location>
    <ligand>
        <name>Mn(2+)</name>
        <dbReference type="ChEBI" id="CHEBI:29035"/>
        <label>2</label>
    </ligand>
</feature>
<reference evidence="3" key="1">
    <citation type="journal article" date="2021" name="PeerJ">
        <title>Extensive microbial diversity within the chicken gut microbiome revealed by metagenomics and culture.</title>
        <authorList>
            <person name="Gilroy R."/>
            <person name="Ravi A."/>
            <person name="Getino M."/>
            <person name="Pursley I."/>
            <person name="Horton D.L."/>
            <person name="Alikhan N.F."/>
            <person name="Baker D."/>
            <person name="Gharbi K."/>
            <person name="Hall N."/>
            <person name="Watson M."/>
            <person name="Adriaenssens E.M."/>
            <person name="Foster-Nyarko E."/>
            <person name="Jarju S."/>
            <person name="Secka A."/>
            <person name="Antonio M."/>
            <person name="Oren A."/>
            <person name="Chaudhuri R.R."/>
            <person name="La Ragione R."/>
            <person name="Hildebrand F."/>
            <person name="Pallen M.J."/>
        </authorList>
    </citation>
    <scope>NUCLEOTIDE SEQUENCE</scope>
    <source>
        <strain evidence="3">CHK188-5543</strain>
    </source>
</reference>
<dbReference type="PIRSF" id="PIRSF005962">
    <property type="entry name" value="Pept_M20D_amidohydro"/>
    <property type="match status" value="1"/>
</dbReference>
<dbReference type="InterPro" id="IPR011650">
    <property type="entry name" value="Peptidase_M20_dimer"/>
</dbReference>
<dbReference type="InterPro" id="IPR017439">
    <property type="entry name" value="Amidohydrolase"/>
</dbReference>
<dbReference type="InterPro" id="IPR002933">
    <property type="entry name" value="Peptidase_M20"/>
</dbReference>
<dbReference type="SUPFAM" id="SSF55031">
    <property type="entry name" value="Bacterial exopeptidase dimerisation domain"/>
    <property type="match status" value="1"/>
</dbReference>
<feature type="binding site" evidence="1">
    <location>
        <position position="177"/>
    </location>
    <ligand>
        <name>Mn(2+)</name>
        <dbReference type="ChEBI" id="CHEBI:29035"/>
        <label>2</label>
    </ligand>
</feature>
<feature type="domain" description="Peptidase M20 dimerisation" evidence="2">
    <location>
        <begin position="223"/>
        <end position="306"/>
    </location>
</feature>
<name>A0A9D1WSA6_9FIRM</name>
<dbReference type="SUPFAM" id="SSF53187">
    <property type="entry name" value="Zn-dependent exopeptidases"/>
    <property type="match status" value="1"/>
</dbReference>
<dbReference type="GO" id="GO:0016805">
    <property type="term" value="F:dipeptidase activity"/>
    <property type="evidence" value="ECO:0007669"/>
    <property type="project" value="TreeGrafter"/>
</dbReference>
<protein>
    <submittedName>
        <fullName evidence="3">Amidohydrolase</fullName>
    </submittedName>
</protein>
<keyword evidence="1" id="KW-0479">Metal-binding</keyword>
<dbReference type="Pfam" id="PF07687">
    <property type="entry name" value="M20_dimer"/>
    <property type="match status" value="1"/>
</dbReference>
<dbReference type="Proteomes" id="UP000886800">
    <property type="component" value="Unassembled WGS sequence"/>
</dbReference>
<dbReference type="AlphaFoldDB" id="A0A9D1WSA6"/>
<evidence type="ECO:0000259" key="2">
    <source>
        <dbReference type="Pfam" id="PF07687"/>
    </source>
</evidence>
<reference evidence="3" key="2">
    <citation type="submission" date="2021-04" db="EMBL/GenBank/DDBJ databases">
        <authorList>
            <person name="Gilroy R."/>
        </authorList>
    </citation>
    <scope>NUCLEOTIDE SEQUENCE</scope>
    <source>
        <strain evidence="3">CHK188-5543</strain>
    </source>
</reference>
<dbReference type="GO" id="GO:0046872">
    <property type="term" value="F:metal ion binding"/>
    <property type="evidence" value="ECO:0007669"/>
    <property type="project" value="UniProtKB-KW"/>
</dbReference>
<evidence type="ECO:0000313" key="3">
    <source>
        <dbReference type="EMBL" id="HIX65911.1"/>
    </source>
</evidence>
<sequence>MFTSVEAVRLTAWRREFHRHPELCWQEAWTTARIVEVLEEAGIPILCGPQVIDRRAMRGYSPQQAREASARAAGWGASPAILARMEGVTGAVAVLDTGRPGPTVALRFDVDALPLQELQSPSHRPFAQGFCSQNPGVMHACGHDGHIAIGLGVALAAWAQLDQFAGRIKLLFQPGEEGVRGGLAMAESGVVDDVDLFFSGHLGMGNPSGQLTALYGGALASTKFDIAFTGTSVHAASAPQEGRNALLAACSAVLGMHTLCQDAQGETRLNVGTLHGGTGRNIIPDRVVLEVESRGATDQVEQRLFQAALQVCQGAARMYGCQASHLLQGYAPCGRCDEELLDPILQAAKRVPAWSRVVPRGRMDASEDVYCLINRVRQHGGKGAYLGLGADLAGRHHSAGFDFDEGALLAGAQLYLSLLGQFLGC</sequence>
<comment type="caution">
    <text evidence="3">The sequence shown here is derived from an EMBL/GenBank/DDBJ whole genome shotgun (WGS) entry which is preliminary data.</text>
</comment>
<dbReference type="GO" id="GO:0046657">
    <property type="term" value="P:folic acid catabolic process"/>
    <property type="evidence" value="ECO:0007669"/>
    <property type="project" value="TreeGrafter"/>
</dbReference>
<dbReference type="Pfam" id="PF01546">
    <property type="entry name" value="Peptidase_M20"/>
    <property type="match status" value="1"/>
</dbReference>
<gene>
    <name evidence="3" type="ORF">H9736_06630</name>
</gene>
<dbReference type="EMBL" id="DXES01000145">
    <property type="protein sequence ID" value="HIX65911.1"/>
    <property type="molecule type" value="Genomic_DNA"/>
</dbReference>
<proteinExistence type="predicted"/>
<dbReference type="GO" id="GO:0071713">
    <property type="term" value="F:para-aminobenzoyl-glutamate hydrolase activity"/>
    <property type="evidence" value="ECO:0007669"/>
    <property type="project" value="TreeGrafter"/>
</dbReference>